<reference evidence="4" key="1">
    <citation type="submission" date="2017-02" db="UniProtKB">
        <authorList>
            <consortium name="WormBaseParasite"/>
        </authorList>
    </citation>
    <scope>IDENTIFICATION</scope>
</reference>
<feature type="transmembrane region" description="Helical" evidence="1">
    <location>
        <begin position="198"/>
        <end position="222"/>
    </location>
</feature>
<accession>A0A0N4VLE2</accession>
<keyword evidence="3" id="KW-1185">Reference proteome</keyword>
<evidence type="ECO:0000313" key="2">
    <source>
        <dbReference type="EMBL" id="VDD96237.1"/>
    </source>
</evidence>
<reference evidence="2 3" key="2">
    <citation type="submission" date="2018-10" db="EMBL/GenBank/DDBJ databases">
        <authorList>
            <consortium name="Pathogen Informatics"/>
        </authorList>
    </citation>
    <scope>NUCLEOTIDE SEQUENCE [LARGE SCALE GENOMIC DNA]</scope>
</reference>
<feature type="transmembrane region" description="Helical" evidence="1">
    <location>
        <begin position="124"/>
        <end position="148"/>
    </location>
</feature>
<name>A0A0N4VLE2_ENTVE</name>
<evidence type="ECO:0000313" key="4">
    <source>
        <dbReference type="WBParaSite" id="EVEC_0001171001-mRNA-1"/>
    </source>
</evidence>
<keyword evidence="1" id="KW-0812">Transmembrane</keyword>
<dbReference type="SUPFAM" id="SSF81321">
    <property type="entry name" value="Family A G protein-coupled receptor-like"/>
    <property type="match status" value="1"/>
</dbReference>
<feature type="transmembrane region" description="Helical" evidence="1">
    <location>
        <begin position="81"/>
        <end position="104"/>
    </location>
</feature>
<sequence length="248" mass="27864">MEKCSRNLRNHGITNTSLVYDVDPTIDFHIYRRSCLLNAVPAFNVVGAQWQAMLVGLTGLERVYAYFCPIQYYKLRRTIPYLLTGPLVLLSLAAGILTGLFFIRNITGPFLCTLSTAYGGLYGIFHYTVVIGVTVVGFICTTLVKILIMRARNHVTKDDEAASLRAAALVAIFSLLFVCVPNVLILCLRSHLRSESMVVLSAYTNCFFCARALLDVVVYLIVDVEYQRFVIKWLQTARRNRAESSKCI</sequence>
<dbReference type="Proteomes" id="UP000274131">
    <property type="component" value="Unassembled WGS sequence"/>
</dbReference>
<evidence type="ECO:0000313" key="3">
    <source>
        <dbReference type="Proteomes" id="UP000274131"/>
    </source>
</evidence>
<proteinExistence type="predicted"/>
<dbReference type="WBParaSite" id="EVEC_0001171001-mRNA-1">
    <property type="protein sequence ID" value="EVEC_0001171001-mRNA-1"/>
    <property type="gene ID" value="EVEC_0001171001"/>
</dbReference>
<dbReference type="AlphaFoldDB" id="A0A0N4VLE2"/>
<organism evidence="4">
    <name type="scientific">Enterobius vermicularis</name>
    <name type="common">Human pinworm</name>
    <dbReference type="NCBI Taxonomy" id="51028"/>
    <lineage>
        <taxon>Eukaryota</taxon>
        <taxon>Metazoa</taxon>
        <taxon>Ecdysozoa</taxon>
        <taxon>Nematoda</taxon>
        <taxon>Chromadorea</taxon>
        <taxon>Rhabditida</taxon>
        <taxon>Spirurina</taxon>
        <taxon>Oxyuridomorpha</taxon>
        <taxon>Oxyuroidea</taxon>
        <taxon>Oxyuridae</taxon>
        <taxon>Enterobius</taxon>
    </lineage>
</organism>
<feature type="transmembrane region" description="Helical" evidence="1">
    <location>
        <begin position="169"/>
        <end position="192"/>
    </location>
</feature>
<keyword evidence="1" id="KW-1133">Transmembrane helix</keyword>
<keyword evidence="1" id="KW-0472">Membrane</keyword>
<dbReference type="EMBL" id="UXUI01011440">
    <property type="protein sequence ID" value="VDD96237.1"/>
    <property type="molecule type" value="Genomic_DNA"/>
</dbReference>
<gene>
    <name evidence="2" type="ORF">EVEC_LOCUS10988</name>
</gene>
<protein>
    <submittedName>
        <fullName evidence="4">G_PROTEIN_RECEP_F1_2 domain-containing protein</fullName>
    </submittedName>
</protein>
<dbReference type="Pfam" id="PF10320">
    <property type="entry name" value="7TM_GPCR_Srsx"/>
    <property type="match status" value="1"/>
</dbReference>
<dbReference type="Gene3D" id="1.20.1070.10">
    <property type="entry name" value="Rhodopsin 7-helix transmembrane proteins"/>
    <property type="match status" value="1"/>
</dbReference>
<evidence type="ECO:0000256" key="1">
    <source>
        <dbReference type="SAM" id="Phobius"/>
    </source>
</evidence>
<dbReference type="InterPro" id="IPR019424">
    <property type="entry name" value="7TM_GPCR_Srsx"/>
</dbReference>